<dbReference type="PATRIC" id="fig|314722.6.peg.3437"/>
<name>A0A0E3Z3P9_9GAMM</name>
<dbReference type="Pfam" id="PF01370">
    <property type="entry name" value="Epimerase"/>
    <property type="match status" value="1"/>
</dbReference>
<dbReference type="InterPro" id="IPR006311">
    <property type="entry name" value="TAT_signal"/>
</dbReference>
<dbReference type="RefSeq" id="WP_052633666.1">
    <property type="nucleotide sequence ID" value="NZ_CP011144.1"/>
</dbReference>
<dbReference type="KEGG" id="psuw:WQ53_15890"/>
<dbReference type="InterPro" id="IPR036291">
    <property type="entry name" value="NAD(P)-bd_dom_sf"/>
</dbReference>
<dbReference type="InterPro" id="IPR001509">
    <property type="entry name" value="Epimerase_deHydtase"/>
</dbReference>
<keyword evidence="1" id="KW-0732">Signal</keyword>
<evidence type="ECO:0000256" key="1">
    <source>
        <dbReference type="SAM" id="SignalP"/>
    </source>
</evidence>
<proteinExistence type="predicted"/>
<dbReference type="OrthoDB" id="7941246at2"/>
<feature type="signal peptide" evidence="1">
    <location>
        <begin position="1"/>
        <end position="25"/>
    </location>
</feature>
<dbReference type="EMBL" id="CP011144">
    <property type="protein sequence ID" value="AKC88029.1"/>
    <property type="molecule type" value="Genomic_DNA"/>
</dbReference>
<feature type="domain" description="NAD-dependent epimerase/dehydratase" evidence="2">
    <location>
        <begin position="126"/>
        <end position="259"/>
    </location>
</feature>
<gene>
    <name evidence="3" type="ORF">WQ53_15890</name>
</gene>
<evidence type="ECO:0000259" key="2">
    <source>
        <dbReference type="Pfam" id="PF01370"/>
    </source>
</evidence>
<evidence type="ECO:0000313" key="4">
    <source>
        <dbReference type="Proteomes" id="UP000033067"/>
    </source>
</evidence>
<dbReference type="Proteomes" id="UP000033067">
    <property type="component" value="Chromosome"/>
</dbReference>
<accession>A0A0E3Z3P9</accession>
<reference evidence="3 4" key="1">
    <citation type="journal article" date="2015" name="Genome Announc.">
        <title>Complete Genome Sequence of Pseudoxanthomonas suwonensis Strain J1, a Cellulose-Degrading Bacterium Isolated from Leaf- and Wood-Enriched Soil.</title>
        <authorList>
            <person name="Hou L."/>
            <person name="Jiang J."/>
            <person name="Xu Z."/>
            <person name="Zhou Y."/>
            <person name="Leung F.C."/>
        </authorList>
    </citation>
    <scope>NUCLEOTIDE SEQUENCE [LARGE SCALE GENOMIC DNA]</scope>
    <source>
        <strain evidence="3 4">J1</strain>
    </source>
</reference>
<dbReference type="SUPFAM" id="SSF51735">
    <property type="entry name" value="NAD(P)-binding Rossmann-fold domains"/>
    <property type="match status" value="1"/>
</dbReference>
<dbReference type="Gene3D" id="3.40.50.720">
    <property type="entry name" value="NAD(P)-binding Rossmann-like Domain"/>
    <property type="match status" value="1"/>
</dbReference>
<keyword evidence="4" id="KW-1185">Reference proteome</keyword>
<organism evidence="3 4">
    <name type="scientific">Pseudoxanthomonas suwonensis</name>
    <dbReference type="NCBI Taxonomy" id="314722"/>
    <lineage>
        <taxon>Bacteria</taxon>
        <taxon>Pseudomonadati</taxon>
        <taxon>Pseudomonadota</taxon>
        <taxon>Gammaproteobacteria</taxon>
        <taxon>Lysobacterales</taxon>
        <taxon>Lysobacteraceae</taxon>
        <taxon>Pseudoxanthomonas</taxon>
    </lineage>
</organism>
<evidence type="ECO:0000313" key="3">
    <source>
        <dbReference type="EMBL" id="AKC88029.1"/>
    </source>
</evidence>
<protein>
    <submittedName>
        <fullName evidence="3">Epimerase</fullName>
    </submittedName>
</protein>
<feature type="chain" id="PRO_5002415986" evidence="1">
    <location>
        <begin position="26"/>
        <end position="386"/>
    </location>
</feature>
<sequence>MRTTRRDLIRLGALAAAAAAFPALASAAASTAPIARASRPLRILILGGTGFTGPFQVAYALARGHQVTLFNRGKRPSPEWPGEVEQLHGDRNSGDLSALRGRTWDVCIDNPTSLPFWVRDAGQALKGNVGHYLFISTISVYADGSQPGITEDAALAPYRGADAMAETQQTLMADVQNLYGPLKALSEAEAWKQFGERVTVVRPGYIVGPRDETDRFTYWPHRVAQGGEVLVPGDGKDPIQIIDGRDLGEWMIRLAENGSFGTFNAVGPREPLLMDAMLETSRKVTGSRATFTHVPAEFVVENKLDLPIWVYRGDGPYAGYGQVSNARAVGAGLTFRPLATTVAETLEWFGSLPAERQAKLRAGIPREREAEVLKAWHARAAAAPAA</sequence>
<dbReference type="AlphaFoldDB" id="A0A0E3Z3P9"/>
<dbReference type="PROSITE" id="PS51318">
    <property type="entry name" value="TAT"/>
    <property type="match status" value="1"/>
</dbReference>